<evidence type="ECO:0000313" key="3">
    <source>
        <dbReference type="EMBL" id="KAF7922512.1"/>
    </source>
</evidence>
<evidence type="ECO:0000256" key="1">
    <source>
        <dbReference type="SAM" id="MobiDB-lite"/>
    </source>
</evidence>
<gene>
    <name evidence="3" type="ORF">EAE98_008038</name>
</gene>
<name>A0ABQ7IFI4_9HELO</name>
<accession>A0ABQ7IFI4</accession>
<feature type="signal peptide" evidence="2">
    <location>
        <begin position="1"/>
        <end position="26"/>
    </location>
</feature>
<proteinExistence type="predicted"/>
<dbReference type="Proteomes" id="UP000783213">
    <property type="component" value="Unassembled WGS sequence"/>
</dbReference>
<dbReference type="EMBL" id="RCSX01000020">
    <property type="protein sequence ID" value="KAF7922512.1"/>
    <property type="molecule type" value="Genomic_DNA"/>
</dbReference>
<comment type="caution">
    <text evidence="3">The sequence shown here is derived from an EMBL/GenBank/DDBJ whole genome shotgun (WGS) entry which is preliminary data.</text>
</comment>
<feature type="chain" id="PRO_5046221585" evidence="2">
    <location>
        <begin position="27"/>
        <end position="85"/>
    </location>
</feature>
<sequence length="85" mass="8932">MNSDHLGGQGGLEVVIFLIIHSRVLSLESAPAPAPAPAPRTTPTPPSPLTSSPPCSYLETINKVNSQIRQDDELFPGDPSNAITT</sequence>
<protein>
    <submittedName>
        <fullName evidence="3">Uncharacterized protein</fullName>
    </submittedName>
</protein>
<dbReference type="RefSeq" id="XP_038807955.1">
    <property type="nucleotide sequence ID" value="XM_038955661.1"/>
</dbReference>
<feature type="region of interest" description="Disordered" evidence="1">
    <location>
        <begin position="29"/>
        <end position="56"/>
    </location>
</feature>
<evidence type="ECO:0000313" key="4">
    <source>
        <dbReference type="Proteomes" id="UP000783213"/>
    </source>
</evidence>
<keyword evidence="2" id="KW-0732">Signal</keyword>
<reference evidence="3 4" key="1">
    <citation type="journal article" date="2020" name="Genome Biol. Evol.">
        <title>Comparative genomics of Sclerotiniaceae.</title>
        <authorList>
            <person name="Valero Jimenez C.A."/>
            <person name="Steentjes M."/>
            <person name="Scholten O.E."/>
            <person name="Van Kan J.A.L."/>
        </authorList>
    </citation>
    <scope>NUCLEOTIDE SEQUENCE [LARGE SCALE GENOMIC DNA]</scope>
    <source>
        <strain evidence="3 4">B1</strain>
    </source>
</reference>
<organism evidence="3 4">
    <name type="scientific">Botrytis deweyae</name>
    <dbReference type="NCBI Taxonomy" id="2478750"/>
    <lineage>
        <taxon>Eukaryota</taxon>
        <taxon>Fungi</taxon>
        <taxon>Dikarya</taxon>
        <taxon>Ascomycota</taxon>
        <taxon>Pezizomycotina</taxon>
        <taxon>Leotiomycetes</taxon>
        <taxon>Helotiales</taxon>
        <taxon>Sclerotiniaceae</taxon>
        <taxon>Botrytis</taxon>
    </lineage>
</organism>
<feature type="compositionally biased region" description="Pro residues" evidence="1">
    <location>
        <begin position="32"/>
        <end position="48"/>
    </location>
</feature>
<dbReference type="GeneID" id="62234811"/>
<keyword evidence="4" id="KW-1185">Reference proteome</keyword>
<evidence type="ECO:0000256" key="2">
    <source>
        <dbReference type="SAM" id="SignalP"/>
    </source>
</evidence>